<dbReference type="EMBL" id="JAEUBG010001186">
    <property type="protein sequence ID" value="KAH3686857.1"/>
    <property type="molecule type" value="Genomic_DNA"/>
</dbReference>
<proteinExistence type="predicted"/>
<reference evidence="2" key="2">
    <citation type="submission" date="2021-01" db="EMBL/GenBank/DDBJ databases">
        <authorList>
            <person name="Schikora-Tamarit M.A."/>
        </authorList>
    </citation>
    <scope>NUCLEOTIDE SEQUENCE</scope>
    <source>
        <strain evidence="2">CBS2887</strain>
    </source>
</reference>
<accession>A0A9P8QA84</accession>
<gene>
    <name evidence="2" type="ORF">WICPIJ_002184</name>
</gene>
<dbReference type="AlphaFoldDB" id="A0A9P8QA84"/>
<evidence type="ECO:0000313" key="2">
    <source>
        <dbReference type="EMBL" id="KAH3686857.1"/>
    </source>
</evidence>
<evidence type="ECO:0000256" key="1">
    <source>
        <dbReference type="SAM" id="MobiDB-lite"/>
    </source>
</evidence>
<evidence type="ECO:0000313" key="3">
    <source>
        <dbReference type="Proteomes" id="UP000774326"/>
    </source>
</evidence>
<organism evidence="2 3">
    <name type="scientific">Wickerhamomyces pijperi</name>
    <name type="common">Yeast</name>
    <name type="synonym">Pichia pijperi</name>
    <dbReference type="NCBI Taxonomy" id="599730"/>
    <lineage>
        <taxon>Eukaryota</taxon>
        <taxon>Fungi</taxon>
        <taxon>Dikarya</taxon>
        <taxon>Ascomycota</taxon>
        <taxon>Saccharomycotina</taxon>
        <taxon>Saccharomycetes</taxon>
        <taxon>Phaffomycetales</taxon>
        <taxon>Wickerhamomycetaceae</taxon>
        <taxon>Wickerhamomyces</taxon>
    </lineage>
</organism>
<protein>
    <submittedName>
        <fullName evidence="2">Uncharacterized protein</fullName>
    </submittedName>
</protein>
<comment type="caution">
    <text evidence="2">The sequence shown here is derived from an EMBL/GenBank/DDBJ whole genome shotgun (WGS) entry which is preliminary data.</text>
</comment>
<keyword evidence="3" id="KW-1185">Reference proteome</keyword>
<dbReference type="Proteomes" id="UP000774326">
    <property type="component" value="Unassembled WGS sequence"/>
</dbReference>
<feature type="region of interest" description="Disordered" evidence="1">
    <location>
        <begin position="124"/>
        <end position="154"/>
    </location>
</feature>
<feature type="compositionally biased region" description="Low complexity" evidence="1">
    <location>
        <begin position="127"/>
        <end position="140"/>
    </location>
</feature>
<sequence length="191" mass="20772">MYNSGFLETVLNEQRCESVERSDSLSVLVTKLDEELCLVAMAVAVAVAVAVADVSPQLMFQMATEESLPPVTKYDLPCLSKISKERINSSCAFQNCLISVPNFHFVTPPIDPLKMNPFLEEANDKTSSWSSGSLIVSSSSLPPPREDRIPHSSLSNSLTSLNPVELNFQILATPSPAPVIKTPLSSNSFIE</sequence>
<name>A0A9P8QA84_WICPI</name>
<reference evidence="2" key="1">
    <citation type="journal article" date="2021" name="Open Biol.">
        <title>Shared evolutionary footprints suggest mitochondrial oxidative damage underlies multiple complex I losses in fungi.</title>
        <authorList>
            <person name="Schikora-Tamarit M.A."/>
            <person name="Marcet-Houben M."/>
            <person name="Nosek J."/>
            <person name="Gabaldon T."/>
        </authorList>
    </citation>
    <scope>NUCLEOTIDE SEQUENCE</scope>
    <source>
        <strain evidence="2">CBS2887</strain>
    </source>
</reference>